<dbReference type="FunFam" id="3.20.10.10:FF:000002">
    <property type="entry name" value="D-alanine aminotransferase"/>
    <property type="match status" value="1"/>
</dbReference>
<comment type="cofactor">
    <cofactor evidence="1">
        <name>pyridoxal 5'-phosphate</name>
        <dbReference type="ChEBI" id="CHEBI:597326"/>
    </cofactor>
</comment>
<reference evidence="4 5" key="1">
    <citation type="submission" date="2019-02" db="EMBL/GenBank/DDBJ databases">
        <title>Deep-cultivation of Planctomycetes and their phenomic and genomic characterization uncovers novel biology.</title>
        <authorList>
            <person name="Wiegand S."/>
            <person name="Jogler M."/>
            <person name="Boedeker C."/>
            <person name="Pinto D."/>
            <person name="Vollmers J."/>
            <person name="Rivas-Marin E."/>
            <person name="Kohn T."/>
            <person name="Peeters S.H."/>
            <person name="Heuer A."/>
            <person name="Rast P."/>
            <person name="Oberbeckmann S."/>
            <person name="Bunk B."/>
            <person name="Jeske O."/>
            <person name="Meyerdierks A."/>
            <person name="Storesund J.E."/>
            <person name="Kallscheuer N."/>
            <person name="Luecker S."/>
            <person name="Lage O.M."/>
            <person name="Pohl T."/>
            <person name="Merkel B.J."/>
            <person name="Hornburger P."/>
            <person name="Mueller R.-W."/>
            <person name="Bruemmer F."/>
            <person name="Labrenz M."/>
            <person name="Spormann A.M."/>
            <person name="Op den Camp H."/>
            <person name="Overmann J."/>
            <person name="Amann R."/>
            <person name="Jetten M.S.M."/>
            <person name="Mascher T."/>
            <person name="Medema M.H."/>
            <person name="Devos D.P."/>
            <person name="Kaster A.-K."/>
            <person name="Ovreas L."/>
            <person name="Rohde M."/>
            <person name="Galperin M.Y."/>
            <person name="Jogler C."/>
        </authorList>
    </citation>
    <scope>NUCLEOTIDE SEQUENCE [LARGE SCALE GENOMIC DNA]</scope>
    <source>
        <strain evidence="4 5">Pan265</strain>
    </source>
</reference>
<dbReference type="PANTHER" id="PTHR42743">
    <property type="entry name" value="AMINO-ACID AMINOTRANSFERASE"/>
    <property type="match status" value="1"/>
</dbReference>
<dbReference type="GO" id="GO:0047810">
    <property type="term" value="F:D-alanine-2-oxoglutarate aminotransferase activity"/>
    <property type="evidence" value="ECO:0007669"/>
    <property type="project" value="UniProtKB-EC"/>
</dbReference>
<dbReference type="PANTHER" id="PTHR42743:SF10">
    <property type="entry name" value="D-ALANINE AMINOTRANSFERASE"/>
    <property type="match status" value="1"/>
</dbReference>
<keyword evidence="5" id="KW-1185">Reference proteome</keyword>
<dbReference type="OrthoDB" id="9805628at2"/>
<dbReference type="KEGG" id="mcad:Pan265_24470"/>
<protein>
    <submittedName>
        <fullName evidence="4">D-alanine aminotransferase</fullName>
        <ecNumber evidence="4">2.6.1.21</ecNumber>
    </submittedName>
</protein>
<name>A0A518C027_9BACT</name>
<dbReference type="InterPro" id="IPR050571">
    <property type="entry name" value="Class-IV_PLP-Dep_Aminotrnsfr"/>
</dbReference>
<dbReference type="GO" id="GO:0008652">
    <property type="term" value="P:amino acid biosynthetic process"/>
    <property type="evidence" value="ECO:0007669"/>
    <property type="project" value="UniProtKB-ARBA"/>
</dbReference>
<keyword evidence="3" id="KW-0663">Pyridoxal phosphate</keyword>
<dbReference type="EC" id="2.6.1.21" evidence="4"/>
<gene>
    <name evidence="4" type="primary">dat</name>
    <name evidence="4" type="ORF">Pan265_24470</name>
</gene>
<dbReference type="InterPro" id="IPR001544">
    <property type="entry name" value="Aminotrans_IV"/>
</dbReference>
<evidence type="ECO:0000256" key="3">
    <source>
        <dbReference type="ARBA" id="ARBA00022898"/>
    </source>
</evidence>
<dbReference type="Gene3D" id="3.20.10.10">
    <property type="entry name" value="D-amino Acid Aminotransferase, subunit A, domain 2"/>
    <property type="match status" value="1"/>
</dbReference>
<organism evidence="4 5">
    <name type="scientific">Mucisphaera calidilacus</name>
    <dbReference type="NCBI Taxonomy" id="2527982"/>
    <lineage>
        <taxon>Bacteria</taxon>
        <taxon>Pseudomonadati</taxon>
        <taxon>Planctomycetota</taxon>
        <taxon>Phycisphaerae</taxon>
        <taxon>Phycisphaerales</taxon>
        <taxon>Phycisphaeraceae</taxon>
        <taxon>Mucisphaera</taxon>
    </lineage>
</organism>
<dbReference type="GO" id="GO:0046394">
    <property type="term" value="P:carboxylic acid biosynthetic process"/>
    <property type="evidence" value="ECO:0007669"/>
    <property type="project" value="UniProtKB-ARBA"/>
</dbReference>
<comment type="similarity">
    <text evidence="2">Belongs to the class-IV pyridoxal-phosphate-dependent aminotransferase family.</text>
</comment>
<dbReference type="RefSeq" id="WP_145446752.1">
    <property type="nucleotide sequence ID" value="NZ_CP036280.1"/>
</dbReference>
<keyword evidence="4" id="KW-0032">Aminotransferase</keyword>
<evidence type="ECO:0000256" key="2">
    <source>
        <dbReference type="ARBA" id="ARBA00009320"/>
    </source>
</evidence>
<dbReference type="InterPro" id="IPR036038">
    <property type="entry name" value="Aminotransferase-like"/>
</dbReference>
<dbReference type="SUPFAM" id="SSF56752">
    <property type="entry name" value="D-aminoacid aminotransferase-like PLP-dependent enzymes"/>
    <property type="match status" value="1"/>
</dbReference>
<keyword evidence="4" id="KW-0808">Transferase</keyword>
<dbReference type="Pfam" id="PF01063">
    <property type="entry name" value="Aminotran_4"/>
    <property type="match status" value="1"/>
</dbReference>
<dbReference type="EMBL" id="CP036280">
    <property type="protein sequence ID" value="QDU72577.1"/>
    <property type="molecule type" value="Genomic_DNA"/>
</dbReference>
<dbReference type="Proteomes" id="UP000320386">
    <property type="component" value="Chromosome"/>
</dbReference>
<dbReference type="InterPro" id="IPR043131">
    <property type="entry name" value="BCAT-like_N"/>
</dbReference>
<dbReference type="GO" id="GO:0005829">
    <property type="term" value="C:cytosol"/>
    <property type="evidence" value="ECO:0007669"/>
    <property type="project" value="TreeGrafter"/>
</dbReference>
<dbReference type="Gene3D" id="3.30.470.10">
    <property type="match status" value="1"/>
</dbReference>
<accession>A0A518C027</accession>
<proteinExistence type="inferred from homology"/>
<evidence type="ECO:0000256" key="1">
    <source>
        <dbReference type="ARBA" id="ARBA00001933"/>
    </source>
</evidence>
<evidence type="ECO:0000313" key="5">
    <source>
        <dbReference type="Proteomes" id="UP000320386"/>
    </source>
</evidence>
<dbReference type="AlphaFoldDB" id="A0A518C027"/>
<evidence type="ECO:0000313" key="4">
    <source>
        <dbReference type="EMBL" id="QDU72577.1"/>
    </source>
</evidence>
<dbReference type="InterPro" id="IPR043132">
    <property type="entry name" value="BCAT-like_C"/>
</dbReference>
<sequence>MVQQPTPAADPVVYYNGEFIPSSHANVSVEERGTLFGEGVYEVTRVYNAHPFALDEHLERLLNSLRGIGLKDPQTLAAARELKPASAQLLEIHNLAEALVYWQITRGPAQPRSFLYQPNTRPSVLAIAYPTQPINTAGPPPTTTATLLPDDRWANCWIKSTMLLPNNLAYNQAREAGFGAALLQRHGLITEASNANAMFVRDGKILTHPDDGKILNGITRQIVLNHARNLNIPVAEQPLPIAELNTVDEAFLTGTTTHVTPVLAIDDQPVADAKPGPVALQLHHTLMNDINTRCRITTHATTP</sequence>